<dbReference type="AlphaFoldDB" id="I2FXX4"/>
<evidence type="ECO:0008006" key="4">
    <source>
        <dbReference type="Google" id="ProtNLM"/>
    </source>
</evidence>
<gene>
    <name evidence="2" type="ORF">UHOR_03787</name>
</gene>
<evidence type="ECO:0000313" key="3">
    <source>
        <dbReference type="Proteomes" id="UP000006174"/>
    </source>
</evidence>
<dbReference type="EMBL" id="CAGI01000167">
    <property type="protein sequence ID" value="CCF51767.1"/>
    <property type="molecule type" value="Genomic_DNA"/>
</dbReference>
<protein>
    <recommendedName>
        <fullName evidence="4">HTH HARE-type domain-containing protein</fullName>
    </recommendedName>
</protein>
<organism evidence="2 3">
    <name type="scientific">Ustilago hordei</name>
    <name type="common">Barley covered smut fungus</name>
    <dbReference type="NCBI Taxonomy" id="120017"/>
    <lineage>
        <taxon>Eukaryota</taxon>
        <taxon>Fungi</taxon>
        <taxon>Dikarya</taxon>
        <taxon>Basidiomycota</taxon>
        <taxon>Ustilaginomycotina</taxon>
        <taxon>Ustilaginomycetes</taxon>
        <taxon>Ustilaginales</taxon>
        <taxon>Ustilaginaceae</taxon>
        <taxon>Ustilago</taxon>
    </lineage>
</organism>
<feature type="chain" id="PRO_5003657986" description="HTH HARE-type domain-containing protein" evidence="1">
    <location>
        <begin position="22"/>
        <end position="357"/>
    </location>
</feature>
<keyword evidence="3" id="KW-1185">Reference proteome</keyword>
<dbReference type="HOGENOM" id="CLU_776582_0_0_1"/>
<proteinExistence type="predicted"/>
<dbReference type="STRING" id="1128400.I2FXX4"/>
<reference evidence="2 3" key="1">
    <citation type="journal article" date="2012" name="Plant Cell">
        <title>Genome comparison of barley and maize smut fungi reveals targeted loss of RNA silencing components and species-specific presence of transposable elements.</title>
        <authorList>
            <person name="Laurie J.D."/>
            <person name="Ali S."/>
            <person name="Linning R."/>
            <person name="Mannhaupt G."/>
            <person name="Wong P."/>
            <person name="Gueldener U."/>
            <person name="Muensterkoetter M."/>
            <person name="Moore R."/>
            <person name="Kahmann R."/>
            <person name="Bakkeren G."/>
            <person name="Schirawski J."/>
        </authorList>
    </citation>
    <scope>NUCLEOTIDE SEQUENCE [LARGE SCALE GENOMIC DNA]</scope>
    <source>
        <strain evidence="3">Uh4875-4</strain>
    </source>
</reference>
<evidence type="ECO:0000313" key="2">
    <source>
        <dbReference type="EMBL" id="CCF51767.1"/>
    </source>
</evidence>
<sequence>MKMRGFALLPCLIILTGFSIGAAPGNFWQEILEISTNHEAAREYLGASKASSVDLETITAHAVTPHPEDPIVSHPQQLVPQYWLSNPLSASTSQRMSTVASFQVQPATLQAATHGDMPPSAFGRESHPVMGIARKVPPLTPAEREKILTSVATHLTTTTKATLQHPFAGHSIGPNLLGEFKKAKYLKKIKSGLFVIPRRLGVEPSTDQFEAGMLGVRESKYQMFIWKHVPVKGVESLNIFQLVGMLETGVLTKTHTTRLLSVSSILQQTNSLSAESIFCLCFVTTIFMPRAKCKTLSLETTLIPEMTKGWLREVNRNLLRAIKGEALGREQHYNTSEGDEELSMQLPNDLANLWALA</sequence>
<comment type="caution">
    <text evidence="2">The sequence shown here is derived from an EMBL/GenBank/DDBJ whole genome shotgun (WGS) entry which is preliminary data.</text>
</comment>
<keyword evidence="1" id="KW-0732">Signal</keyword>
<name>I2FXX4_USTHO</name>
<evidence type="ECO:0000256" key="1">
    <source>
        <dbReference type="SAM" id="SignalP"/>
    </source>
</evidence>
<dbReference type="Proteomes" id="UP000006174">
    <property type="component" value="Unassembled WGS sequence"/>
</dbReference>
<accession>I2FXX4</accession>
<feature type="signal peptide" evidence="1">
    <location>
        <begin position="1"/>
        <end position="21"/>
    </location>
</feature>